<dbReference type="GO" id="GO:0035556">
    <property type="term" value="P:intracellular signal transduction"/>
    <property type="evidence" value="ECO:0007669"/>
    <property type="project" value="InterPro"/>
</dbReference>
<dbReference type="InterPro" id="IPR029787">
    <property type="entry name" value="Nucleotide_cyclase"/>
</dbReference>
<dbReference type="GO" id="GO:0004016">
    <property type="term" value="F:adenylate cyclase activity"/>
    <property type="evidence" value="ECO:0007669"/>
    <property type="project" value="UniProtKB-ARBA"/>
</dbReference>
<keyword evidence="2" id="KW-1185">Reference proteome</keyword>
<reference evidence="1 2" key="1">
    <citation type="submission" date="2019-08" db="EMBL/GenBank/DDBJ databases">
        <title>Parahaliea maris sp. nov., isolated from the surface seawater.</title>
        <authorList>
            <person name="Liu Y."/>
        </authorList>
    </citation>
    <scope>NUCLEOTIDE SEQUENCE [LARGE SCALE GENOMIC DNA]</scope>
    <source>
        <strain evidence="1 2">S2-26</strain>
    </source>
</reference>
<dbReference type="RefSeq" id="WP_148065563.1">
    <property type="nucleotide sequence ID" value="NZ_VRYZ01000008.1"/>
</dbReference>
<dbReference type="Gene3D" id="3.30.70.1230">
    <property type="entry name" value="Nucleotide cyclase"/>
    <property type="match status" value="1"/>
</dbReference>
<dbReference type="EMBL" id="VRYZ01000008">
    <property type="protein sequence ID" value="TXS89705.1"/>
    <property type="molecule type" value="Genomic_DNA"/>
</dbReference>
<proteinExistence type="predicted"/>
<dbReference type="OrthoDB" id="335689at2"/>
<comment type="caution">
    <text evidence="1">The sequence shown here is derived from an EMBL/GenBank/DDBJ whole genome shotgun (WGS) entry which is preliminary data.</text>
</comment>
<sequence length="215" mass="24265">MIVDGDNLFQCMSRMIAEGCEPTENEQLLWDRYGETVAILIIDSSGFSRTSQRHGIVHFLTRLMQLRQICEAIMQQHHCKRLHFEADNAFATFNSAADAVRAALTLQRAVYRSGLMLNEQERFRISAGIGYGRLLYSETLEGYFGEEMNIASKLGEDVACGDEVLISEAVYRAASEVMPQDLQPCKVEISGISLSYYRYCFQPESPGVREVRAGR</sequence>
<dbReference type="SUPFAM" id="SSF55073">
    <property type="entry name" value="Nucleotide cyclase"/>
    <property type="match status" value="1"/>
</dbReference>
<evidence type="ECO:0000313" key="2">
    <source>
        <dbReference type="Proteomes" id="UP000321933"/>
    </source>
</evidence>
<accession>A0A5C8ZND3</accession>
<protein>
    <submittedName>
        <fullName evidence="1">Adenylate/guanylate cyclase domain-containing protein</fullName>
    </submittedName>
</protein>
<dbReference type="AlphaFoldDB" id="A0A5C8ZND3"/>
<dbReference type="GO" id="GO:0009190">
    <property type="term" value="P:cyclic nucleotide biosynthetic process"/>
    <property type="evidence" value="ECO:0007669"/>
    <property type="project" value="InterPro"/>
</dbReference>
<evidence type="ECO:0000313" key="1">
    <source>
        <dbReference type="EMBL" id="TXS89705.1"/>
    </source>
</evidence>
<dbReference type="CDD" id="cd07302">
    <property type="entry name" value="CHD"/>
    <property type="match status" value="1"/>
</dbReference>
<dbReference type="InterPro" id="IPR001054">
    <property type="entry name" value="A/G_cyclase"/>
</dbReference>
<name>A0A5C8ZND3_9GAMM</name>
<organism evidence="1 2">
    <name type="scientific">Parahaliea aestuarii</name>
    <dbReference type="NCBI Taxonomy" id="1852021"/>
    <lineage>
        <taxon>Bacteria</taxon>
        <taxon>Pseudomonadati</taxon>
        <taxon>Pseudomonadota</taxon>
        <taxon>Gammaproteobacteria</taxon>
        <taxon>Cellvibrionales</taxon>
        <taxon>Halieaceae</taxon>
        <taxon>Parahaliea</taxon>
    </lineage>
</organism>
<gene>
    <name evidence="1" type="ORF">FVW59_16995</name>
</gene>
<dbReference type="Proteomes" id="UP000321933">
    <property type="component" value="Unassembled WGS sequence"/>
</dbReference>